<dbReference type="Proteomes" id="UP000270924">
    <property type="component" value="Unassembled WGS sequence"/>
</dbReference>
<reference evidence="2 3" key="1">
    <citation type="submission" date="2018-11" db="EMBL/GenBank/DDBJ databases">
        <authorList>
            <consortium name="Pathogen Informatics"/>
        </authorList>
    </citation>
    <scope>NUCLEOTIDE SEQUENCE [LARGE SCALE GENOMIC DNA]</scope>
</reference>
<dbReference type="Pfam" id="PF18701">
    <property type="entry name" value="DUF5641"/>
    <property type="match status" value="1"/>
</dbReference>
<dbReference type="EMBL" id="UYWW01008784">
    <property type="protein sequence ID" value="VDM16028.1"/>
    <property type="molecule type" value="Genomic_DNA"/>
</dbReference>
<dbReference type="AlphaFoldDB" id="A0A3P7FZR7"/>
<protein>
    <recommendedName>
        <fullName evidence="1">DUF5641 domain-containing protein</fullName>
    </recommendedName>
</protein>
<gene>
    <name evidence="2" type="ORF">WBA_LOCUS9236</name>
</gene>
<feature type="domain" description="DUF5641" evidence="1">
    <location>
        <begin position="12"/>
        <end position="58"/>
    </location>
</feature>
<accession>A0A3P7FZR7</accession>
<dbReference type="InParanoid" id="A0A3P7FZR7"/>
<evidence type="ECO:0000313" key="3">
    <source>
        <dbReference type="Proteomes" id="UP000270924"/>
    </source>
</evidence>
<proteinExistence type="predicted"/>
<sequence length="73" mass="8329">MTSPKLVDKRIPRAGEIVLPNEPDLPRGMWKLVRIETLKLDSDGNIRKATVKTSSGKLLNKPKIIKLYKYKLN</sequence>
<dbReference type="OrthoDB" id="5870116at2759"/>
<evidence type="ECO:0000259" key="1">
    <source>
        <dbReference type="Pfam" id="PF18701"/>
    </source>
</evidence>
<evidence type="ECO:0000313" key="2">
    <source>
        <dbReference type="EMBL" id="VDM16028.1"/>
    </source>
</evidence>
<keyword evidence="3" id="KW-1185">Reference proteome</keyword>
<name>A0A3P7FZR7_WUCBA</name>
<organism evidence="2 3">
    <name type="scientific">Wuchereria bancrofti</name>
    <dbReference type="NCBI Taxonomy" id="6293"/>
    <lineage>
        <taxon>Eukaryota</taxon>
        <taxon>Metazoa</taxon>
        <taxon>Ecdysozoa</taxon>
        <taxon>Nematoda</taxon>
        <taxon>Chromadorea</taxon>
        <taxon>Rhabditida</taxon>
        <taxon>Spirurina</taxon>
        <taxon>Spiruromorpha</taxon>
        <taxon>Filarioidea</taxon>
        <taxon>Onchocercidae</taxon>
        <taxon>Wuchereria</taxon>
    </lineage>
</organism>
<dbReference type="InterPro" id="IPR040676">
    <property type="entry name" value="DUF5641"/>
</dbReference>